<dbReference type="RefSeq" id="WP_272088936.1">
    <property type="nucleotide sequence ID" value="NZ_JAQNDL010000003.1"/>
</dbReference>
<comment type="subcellular location">
    <subcellularLocation>
        <location evidence="1">Membrane</location>
    </subcellularLocation>
</comment>
<dbReference type="EMBL" id="JAQNDL010000003">
    <property type="protein sequence ID" value="MDC0720428.1"/>
    <property type="molecule type" value="Genomic_DNA"/>
</dbReference>
<evidence type="ECO:0000256" key="3">
    <source>
        <dbReference type="ARBA" id="ARBA00022989"/>
    </source>
</evidence>
<dbReference type="Gene3D" id="1.20.120.550">
    <property type="entry name" value="Membrane associated eicosanoid/glutathione metabolism-like domain"/>
    <property type="match status" value="1"/>
</dbReference>
<evidence type="ECO:0000256" key="2">
    <source>
        <dbReference type="ARBA" id="ARBA00022692"/>
    </source>
</evidence>
<comment type="caution">
    <text evidence="6">The sequence shown here is derived from an EMBL/GenBank/DDBJ whole genome shotgun (WGS) entry which is preliminary data.</text>
</comment>
<keyword evidence="3 5" id="KW-1133">Transmembrane helix</keyword>
<dbReference type="PANTHER" id="PTHR35814">
    <property type="match status" value="1"/>
</dbReference>
<keyword evidence="4 5" id="KW-0472">Membrane</keyword>
<keyword evidence="2 5" id="KW-0812">Transmembrane</keyword>
<evidence type="ECO:0000256" key="1">
    <source>
        <dbReference type="ARBA" id="ARBA00004370"/>
    </source>
</evidence>
<evidence type="ECO:0000313" key="7">
    <source>
        <dbReference type="Proteomes" id="UP001221686"/>
    </source>
</evidence>
<organism evidence="6 7">
    <name type="scientific">Nannocystis bainbridge</name>
    <dbReference type="NCBI Taxonomy" id="2995303"/>
    <lineage>
        <taxon>Bacteria</taxon>
        <taxon>Pseudomonadati</taxon>
        <taxon>Myxococcota</taxon>
        <taxon>Polyangia</taxon>
        <taxon>Nannocystales</taxon>
        <taxon>Nannocystaceae</taxon>
        <taxon>Nannocystis</taxon>
    </lineage>
</organism>
<keyword evidence="7" id="KW-1185">Reference proteome</keyword>
<dbReference type="Pfam" id="PF01124">
    <property type="entry name" value="MAPEG"/>
    <property type="match status" value="1"/>
</dbReference>
<dbReference type="InterPro" id="IPR023352">
    <property type="entry name" value="MAPEG-like_dom_sf"/>
</dbReference>
<dbReference type="PANTHER" id="PTHR35814:SF1">
    <property type="entry name" value="GLUTATHIONE S-TRANSFERASE-RELATED"/>
    <property type="match status" value="1"/>
</dbReference>
<evidence type="ECO:0000256" key="5">
    <source>
        <dbReference type="SAM" id="Phobius"/>
    </source>
</evidence>
<gene>
    <name evidence="6" type="ORF">POL25_26235</name>
</gene>
<evidence type="ECO:0000256" key="4">
    <source>
        <dbReference type="ARBA" id="ARBA00023136"/>
    </source>
</evidence>
<sequence>MVTETPVFAALLLLLVTLLAVNTSLTRMRLQIRLGDGGDERMTRAIRAHANAFEHVLPFVLLLFFYEQSGACATAIRWFGGLFLAARLGHAIGMLRGPFNLLRFGASLTAVLEVWLALSLLRNLL</sequence>
<feature type="transmembrane region" description="Helical" evidence="5">
    <location>
        <begin position="101"/>
        <end position="121"/>
    </location>
</feature>
<evidence type="ECO:0000313" key="6">
    <source>
        <dbReference type="EMBL" id="MDC0720428.1"/>
    </source>
</evidence>
<dbReference type="SUPFAM" id="SSF161084">
    <property type="entry name" value="MAPEG domain-like"/>
    <property type="match status" value="1"/>
</dbReference>
<protein>
    <submittedName>
        <fullName evidence="6">MAPEG family protein</fullName>
    </submittedName>
</protein>
<reference evidence="6 7" key="1">
    <citation type="submission" date="2022-11" db="EMBL/GenBank/DDBJ databases">
        <title>Minimal conservation of predation-associated metabolite biosynthetic gene clusters underscores biosynthetic potential of Myxococcota including descriptions for ten novel species: Archangium lansinium sp. nov., Myxococcus landrumus sp. nov., Nannocystis bai.</title>
        <authorList>
            <person name="Ahearne A."/>
            <person name="Stevens C."/>
            <person name="Dowd S."/>
        </authorList>
    </citation>
    <scope>NUCLEOTIDE SEQUENCE [LARGE SCALE GENOMIC DNA]</scope>
    <source>
        <strain evidence="6 7">BB15-2</strain>
    </source>
</reference>
<name>A0ABT5E3J3_9BACT</name>
<accession>A0ABT5E3J3</accession>
<proteinExistence type="predicted"/>
<dbReference type="Proteomes" id="UP001221686">
    <property type="component" value="Unassembled WGS sequence"/>
</dbReference>
<dbReference type="InterPro" id="IPR001129">
    <property type="entry name" value="Membr-assoc_MAPEG"/>
</dbReference>